<evidence type="ECO:0000256" key="6">
    <source>
        <dbReference type="SAM" id="Phobius"/>
    </source>
</evidence>
<dbReference type="PRINTS" id="PR00344">
    <property type="entry name" value="BCTRLSENSOR"/>
</dbReference>
<dbReference type="STRING" id="1513793.SAMN06296036_102190"/>
<dbReference type="EMBL" id="FWZT01000002">
    <property type="protein sequence ID" value="SME95253.1"/>
    <property type="molecule type" value="Genomic_DNA"/>
</dbReference>
<dbReference type="PANTHER" id="PTHR43547">
    <property type="entry name" value="TWO-COMPONENT HISTIDINE KINASE"/>
    <property type="match status" value="1"/>
</dbReference>
<evidence type="ECO:0000313" key="10">
    <source>
        <dbReference type="Proteomes" id="UP000192907"/>
    </source>
</evidence>
<dbReference type="Gene3D" id="3.30.565.10">
    <property type="entry name" value="Histidine kinase-like ATPase, C-terminal domain"/>
    <property type="match status" value="1"/>
</dbReference>
<proteinExistence type="predicted"/>
<comment type="catalytic activity">
    <reaction evidence="1">
        <text>ATP + protein L-histidine = ADP + protein N-phospho-L-histidine.</text>
        <dbReference type="EC" id="2.7.13.3"/>
    </reaction>
</comment>
<feature type="region of interest" description="Disordered" evidence="5">
    <location>
        <begin position="402"/>
        <end position="427"/>
    </location>
</feature>
<dbReference type="SMART" id="SM00387">
    <property type="entry name" value="HATPase_c"/>
    <property type="match status" value="1"/>
</dbReference>
<dbReference type="Pfam" id="PF00072">
    <property type="entry name" value="Response_reg"/>
    <property type="match status" value="1"/>
</dbReference>
<dbReference type="Proteomes" id="UP000192907">
    <property type="component" value="Unassembled WGS sequence"/>
</dbReference>
<dbReference type="InterPro" id="IPR036890">
    <property type="entry name" value="HATPase_C_sf"/>
</dbReference>
<accession>A0A1Y6BB78</accession>
<feature type="transmembrane region" description="Helical" evidence="6">
    <location>
        <begin position="74"/>
        <end position="95"/>
    </location>
</feature>
<keyword evidence="6" id="KW-1133">Transmembrane helix</keyword>
<dbReference type="Gene3D" id="3.40.50.2300">
    <property type="match status" value="2"/>
</dbReference>
<dbReference type="InterPro" id="IPR011006">
    <property type="entry name" value="CheY-like_superfamily"/>
</dbReference>
<evidence type="ECO:0000256" key="2">
    <source>
        <dbReference type="ARBA" id="ARBA00012438"/>
    </source>
</evidence>
<evidence type="ECO:0000256" key="1">
    <source>
        <dbReference type="ARBA" id="ARBA00000085"/>
    </source>
</evidence>
<dbReference type="SUPFAM" id="SSF52172">
    <property type="entry name" value="CheY-like"/>
    <property type="match status" value="1"/>
</dbReference>
<dbReference type="PROSITE" id="PS50109">
    <property type="entry name" value="HIS_KIN"/>
    <property type="match status" value="1"/>
</dbReference>
<name>A0A1Y6BB78_9BACT</name>
<keyword evidence="9" id="KW-0418">Kinase</keyword>
<evidence type="ECO:0000256" key="5">
    <source>
        <dbReference type="SAM" id="MobiDB-lite"/>
    </source>
</evidence>
<dbReference type="SUPFAM" id="SSF55874">
    <property type="entry name" value="ATPase domain of HSP90 chaperone/DNA topoisomerase II/histidine kinase"/>
    <property type="match status" value="1"/>
</dbReference>
<evidence type="ECO:0000256" key="3">
    <source>
        <dbReference type="ARBA" id="ARBA00022553"/>
    </source>
</evidence>
<sequence>MLVESLSSLAINSRNFRLICIFDGDRVVYSLPSDRKQSCLSGARDLFESKHNIQLQSAPQYSLVFYFSKFDSSISTIIFLFLTSTSMAVIVFLVLRVKSKIEKDVLKPLSEVANSISARETQDVEHLLGSIKIEELKNLLRAFAEKIELIKELSKKEARITRENAKNQAIAQTTQMLAHDVRKPFTLFSAVIDMISNSQSPSEASRILAESIPEMASSLESVNGMIQDIMEVGSEENNLVTEPFPVSQLISEVLKNQFRFDDKSEIDIVYELNHRNAVIADKSKIRRVFTNIIGNAAEMMSGKGTIWFKSRQDNQQCEIVIGNSGTFIEPSDIEQLFDAFFTKGKKGGTGLGLAIVRKIVEAHGGSINCRSSREDGTEFILTLPSADVEDCLQAEKRIENSRSYHHSNEKSVSNESHSKPAESSEKSKIEESLSLLSKLGRSLNIAIVDDEPVYRNHVKSHLGADIQPWFTWNLSEFDSSEGLLLHLFDNDVDVIILDIDLGESHISGLDSIPIIKESAPSAKVCVHSNRGLEFQSKAIEAGADLFLPKPISRHHFLSVLVAYAREHIRQQTISKNNGSKFPGKVILVEDSEILVNTWRKSFSEDEKFEAFTNFDSFLAEIGKSSFSEDIHFLVTDYYLNENKTGIDVALTIKRLGLNIPVFLSTSKEDLREDEVSYFSDILPKNPKKAIDELRRKMNNRVEHGI</sequence>
<organism evidence="9 10">
    <name type="scientific">Pseudobacteriovorax antillogorgiicola</name>
    <dbReference type="NCBI Taxonomy" id="1513793"/>
    <lineage>
        <taxon>Bacteria</taxon>
        <taxon>Pseudomonadati</taxon>
        <taxon>Bdellovibrionota</taxon>
        <taxon>Oligoflexia</taxon>
        <taxon>Oligoflexales</taxon>
        <taxon>Pseudobacteriovoracaceae</taxon>
        <taxon>Pseudobacteriovorax</taxon>
    </lineage>
</organism>
<dbReference type="PROSITE" id="PS50110">
    <property type="entry name" value="RESPONSE_REGULATORY"/>
    <property type="match status" value="1"/>
</dbReference>
<feature type="compositionally biased region" description="Basic and acidic residues" evidence="5">
    <location>
        <begin position="416"/>
        <end position="427"/>
    </location>
</feature>
<dbReference type="OrthoDB" id="9760752at2"/>
<protein>
    <recommendedName>
        <fullName evidence="2">histidine kinase</fullName>
        <ecNumber evidence="2">2.7.13.3</ecNumber>
    </recommendedName>
</protein>
<evidence type="ECO:0000259" key="8">
    <source>
        <dbReference type="PROSITE" id="PS50110"/>
    </source>
</evidence>
<keyword evidence="10" id="KW-1185">Reference proteome</keyword>
<evidence type="ECO:0000256" key="4">
    <source>
        <dbReference type="PROSITE-ProRule" id="PRU00169"/>
    </source>
</evidence>
<dbReference type="AlphaFoldDB" id="A0A1Y6BB78"/>
<keyword evidence="3 4" id="KW-0597">Phosphoprotein</keyword>
<feature type="modified residue" description="4-aspartylphosphate" evidence="4">
    <location>
        <position position="498"/>
    </location>
</feature>
<dbReference type="InterPro" id="IPR003594">
    <property type="entry name" value="HATPase_dom"/>
</dbReference>
<keyword evidence="9" id="KW-0808">Transferase</keyword>
<dbReference type="CDD" id="cd00075">
    <property type="entry name" value="HATPase"/>
    <property type="match status" value="1"/>
</dbReference>
<keyword evidence="6" id="KW-0472">Membrane</keyword>
<dbReference type="SMART" id="SM00448">
    <property type="entry name" value="REC"/>
    <property type="match status" value="1"/>
</dbReference>
<evidence type="ECO:0000313" key="9">
    <source>
        <dbReference type="EMBL" id="SME95253.1"/>
    </source>
</evidence>
<reference evidence="10" key="1">
    <citation type="submission" date="2017-04" db="EMBL/GenBank/DDBJ databases">
        <authorList>
            <person name="Varghese N."/>
            <person name="Submissions S."/>
        </authorList>
    </citation>
    <scope>NUCLEOTIDE SEQUENCE [LARGE SCALE GENOMIC DNA]</scope>
    <source>
        <strain evidence="10">RKEM611</strain>
    </source>
</reference>
<dbReference type="InterPro" id="IPR005467">
    <property type="entry name" value="His_kinase_dom"/>
</dbReference>
<dbReference type="InterPro" id="IPR004358">
    <property type="entry name" value="Sig_transdc_His_kin-like_C"/>
</dbReference>
<feature type="domain" description="Response regulatory" evidence="8">
    <location>
        <begin position="444"/>
        <end position="564"/>
    </location>
</feature>
<dbReference type="PANTHER" id="PTHR43547:SF2">
    <property type="entry name" value="HYBRID SIGNAL TRANSDUCTION HISTIDINE KINASE C"/>
    <property type="match status" value="1"/>
</dbReference>
<evidence type="ECO:0000259" key="7">
    <source>
        <dbReference type="PROSITE" id="PS50109"/>
    </source>
</evidence>
<keyword evidence="6" id="KW-0812">Transmembrane</keyword>
<dbReference type="EC" id="2.7.13.3" evidence="2"/>
<dbReference type="GO" id="GO:0000155">
    <property type="term" value="F:phosphorelay sensor kinase activity"/>
    <property type="evidence" value="ECO:0007669"/>
    <property type="project" value="TreeGrafter"/>
</dbReference>
<gene>
    <name evidence="9" type="ORF">SAMN06296036_102190</name>
</gene>
<dbReference type="Pfam" id="PF02518">
    <property type="entry name" value="HATPase_c"/>
    <property type="match status" value="1"/>
</dbReference>
<dbReference type="InterPro" id="IPR001789">
    <property type="entry name" value="Sig_transdc_resp-reg_receiver"/>
</dbReference>
<feature type="domain" description="Histidine kinase" evidence="7">
    <location>
        <begin position="176"/>
        <end position="387"/>
    </location>
</feature>